<dbReference type="EMBL" id="CP059693">
    <property type="protein sequence ID" value="WDE11294.1"/>
    <property type="molecule type" value="Genomic_DNA"/>
</dbReference>
<evidence type="ECO:0000313" key="3">
    <source>
        <dbReference type="EMBL" id="WDE11294.1"/>
    </source>
</evidence>
<dbReference type="Proteomes" id="UP001215231">
    <property type="component" value="Chromosome"/>
</dbReference>
<gene>
    <name evidence="3" type="ORF">H3N35_24240</name>
</gene>
<feature type="signal peptide" evidence="1">
    <location>
        <begin position="1"/>
        <end position="29"/>
    </location>
</feature>
<name>A0ABY7VCF5_9GAMM</name>
<organism evidence="3 4">
    <name type="scientific">Thalassomonas haliotis</name>
    <dbReference type="NCBI Taxonomy" id="485448"/>
    <lineage>
        <taxon>Bacteria</taxon>
        <taxon>Pseudomonadati</taxon>
        <taxon>Pseudomonadota</taxon>
        <taxon>Gammaproteobacteria</taxon>
        <taxon>Alteromonadales</taxon>
        <taxon>Colwelliaceae</taxon>
        <taxon>Thalassomonas</taxon>
    </lineage>
</organism>
<sequence>MKGINMKGKTTKGLITAAALTLASSNAFAGMMTVSDSFGSQGSTMDVPVGALNETLSVAGFDTSLGLLTGVSISVFGQMDSEGSSKNVSDADGRAEVSILLGSNWSVTSAAANDYIFGNGGAVLADDQSSAAGNFDLSPGEIFTYDLSSGEQSGAMTGVDLSAFTTGSMVDFVFSALALTYINNDVESGTGTFENTFQTGSWGKVEVTYTYSSEVPEPASIAILALGLVGLSLRNKQKQV</sequence>
<dbReference type="NCBIfam" id="TIGR02595">
    <property type="entry name" value="PEP_CTERM"/>
    <property type="match status" value="1"/>
</dbReference>
<dbReference type="RefSeq" id="WP_274051443.1">
    <property type="nucleotide sequence ID" value="NZ_CP059693.1"/>
</dbReference>
<dbReference type="NCBIfam" id="NF033208">
    <property type="entry name" value="choice_anch_E"/>
    <property type="match status" value="1"/>
</dbReference>
<dbReference type="InterPro" id="IPR013424">
    <property type="entry name" value="Ice-binding_C"/>
</dbReference>
<dbReference type="Pfam" id="PF07589">
    <property type="entry name" value="PEP-CTERM"/>
    <property type="match status" value="1"/>
</dbReference>
<evidence type="ECO:0000259" key="2">
    <source>
        <dbReference type="Pfam" id="PF07589"/>
    </source>
</evidence>
<proteinExistence type="predicted"/>
<feature type="domain" description="Ice-binding protein C-terminal" evidence="2">
    <location>
        <begin position="215"/>
        <end position="234"/>
    </location>
</feature>
<evidence type="ECO:0000313" key="4">
    <source>
        <dbReference type="Proteomes" id="UP001215231"/>
    </source>
</evidence>
<accession>A0ABY7VCF5</accession>
<keyword evidence="1" id="KW-0732">Signal</keyword>
<keyword evidence="4" id="KW-1185">Reference proteome</keyword>
<feature type="chain" id="PRO_5046998518" evidence="1">
    <location>
        <begin position="30"/>
        <end position="240"/>
    </location>
</feature>
<protein>
    <submittedName>
        <fullName evidence="3">PEP-CTERM sorting domain-containing protein</fullName>
    </submittedName>
</protein>
<evidence type="ECO:0000256" key="1">
    <source>
        <dbReference type="SAM" id="SignalP"/>
    </source>
</evidence>
<reference evidence="3 4" key="1">
    <citation type="journal article" date="2022" name="Mar. Drugs">
        <title>Bioassay-Guided Fractionation Leads to the Detection of Cholic Acid Generated by the Rare Thalassomonas sp.</title>
        <authorList>
            <person name="Pheiffer F."/>
            <person name="Schneider Y.K."/>
            <person name="Hansen E.H."/>
            <person name="Andersen J.H."/>
            <person name="Isaksson J."/>
            <person name="Busche T."/>
            <person name="R C."/>
            <person name="Kalinowski J."/>
            <person name="Zyl L.V."/>
            <person name="Trindade M."/>
        </authorList>
    </citation>
    <scope>NUCLEOTIDE SEQUENCE [LARGE SCALE GENOMIC DNA]</scope>
    <source>
        <strain evidence="3 4">A5K-61T</strain>
    </source>
</reference>